<evidence type="ECO:0000256" key="1">
    <source>
        <dbReference type="SAM" id="MobiDB-lite"/>
    </source>
</evidence>
<evidence type="ECO:0000313" key="3">
    <source>
        <dbReference type="Proteomes" id="UP000694420"/>
    </source>
</evidence>
<dbReference type="AlphaFoldDB" id="A0A8C6YV20"/>
<feature type="region of interest" description="Disordered" evidence="1">
    <location>
        <begin position="89"/>
        <end position="115"/>
    </location>
</feature>
<keyword evidence="3" id="KW-1185">Reference proteome</keyword>
<proteinExistence type="predicted"/>
<organism evidence="2 3">
    <name type="scientific">Nothoprocta perdicaria</name>
    <name type="common">Chilean tinamou</name>
    <name type="synonym">Crypturus perdicarius</name>
    <dbReference type="NCBI Taxonomy" id="30464"/>
    <lineage>
        <taxon>Eukaryota</taxon>
        <taxon>Metazoa</taxon>
        <taxon>Chordata</taxon>
        <taxon>Craniata</taxon>
        <taxon>Vertebrata</taxon>
        <taxon>Euteleostomi</taxon>
        <taxon>Archelosauria</taxon>
        <taxon>Archosauria</taxon>
        <taxon>Dinosauria</taxon>
        <taxon>Saurischia</taxon>
        <taxon>Theropoda</taxon>
        <taxon>Coelurosauria</taxon>
        <taxon>Aves</taxon>
        <taxon>Palaeognathae</taxon>
        <taxon>Tinamiformes</taxon>
        <taxon>Tinamidae</taxon>
        <taxon>Nothoprocta</taxon>
    </lineage>
</organism>
<sequence>MLCISACKHARWSQEQYLFLFKQHLSNQQRRSVVPSLTPLASARGRRLPPASGHVPFQCLVPYACVLTVLVLNKSEINVFDAEAACGVEWPPSREGKGRAGSAPAQGSSRRCPGT</sequence>
<protein>
    <submittedName>
        <fullName evidence="2">Uncharacterized protein</fullName>
    </submittedName>
</protein>
<reference evidence="2" key="1">
    <citation type="submission" date="2025-08" db="UniProtKB">
        <authorList>
            <consortium name="Ensembl"/>
        </authorList>
    </citation>
    <scope>IDENTIFICATION</scope>
</reference>
<reference evidence="2" key="2">
    <citation type="submission" date="2025-09" db="UniProtKB">
        <authorList>
            <consortium name="Ensembl"/>
        </authorList>
    </citation>
    <scope>IDENTIFICATION</scope>
</reference>
<accession>A0A8C6YV20</accession>
<dbReference type="Proteomes" id="UP000694420">
    <property type="component" value="Unplaced"/>
</dbReference>
<name>A0A8C6YV20_NOTPE</name>
<dbReference type="Ensembl" id="ENSNPET00000004223.1">
    <property type="protein sequence ID" value="ENSNPEP00000004127.1"/>
    <property type="gene ID" value="ENSNPEG00000003168.1"/>
</dbReference>
<evidence type="ECO:0000313" key="2">
    <source>
        <dbReference type="Ensembl" id="ENSNPEP00000004127.1"/>
    </source>
</evidence>